<dbReference type="EMBL" id="ASHM01125631">
    <property type="protein sequence ID" value="PNX57948.1"/>
    <property type="molecule type" value="Genomic_DNA"/>
</dbReference>
<dbReference type="GO" id="GO:0015079">
    <property type="term" value="F:potassium ion transmembrane transporter activity"/>
    <property type="evidence" value="ECO:0007669"/>
    <property type="project" value="InterPro"/>
</dbReference>
<dbReference type="InterPro" id="IPR053951">
    <property type="entry name" value="K_trans_N"/>
</dbReference>
<dbReference type="PANTHER" id="PTHR30540:SF98">
    <property type="entry name" value="POTASSIUM TRANSPORTER 6"/>
    <property type="match status" value="1"/>
</dbReference>
<dbReference type="InterPro" id="IPR003855">
    <property type="entry name" value="K+_transporter"/>
</dbReference>
<dbReference type="STRING" id="57577.A0A2K3JVB5"/>
<evidence type="ECO:0000259" key="4">
    <source>
        <dbReference type="Pfam" id="PF02705"/>
    </source>
</evidence>
<comment type="caution">
    <text evidence="5">The sequence shown here is derived from an EMBL/GenBank/DDBJ whole genome shotgun (WGS) entry which is preliminary data.</text>
</comment>
<protein>
    <submittedName>
        <fullName evidence="5">Potassium transporter 6-like protein</fullName>
    </submittedName>
</protein>
<organism evidence="5 6">
    <name type="scientific">Trifolium pratense</name>
    <name type="common">Red clover</name>
    <dbReference type="NCBI Taxonomy" id="57577"/>
    <lineage>
        <taxon>Eukaryota</taxon>
        <taxon>Viridiplantae</taxon>
        <taxon>Streptophyta</taxon>
        <taxon>Embryophyta</taxon>
        <taxon>Tracheophyta</taxon>
        <taxon>Spermatophyta</taxon>
        <taxon>Magnoliopsida</taxon>
        <taxon>eudicotyledons</taxon>
        <taxon>Gunneridae</taxon>
        <taxon>Pentapetalae</taxon>
        <taxon>rosids</taxon>
        <taxon>fabids</taxon>
        <taxon>Fabales</taxon>
        <taxon>Fabaceae</taxon>
        <taxon>Papilionoideae</taxon>
        <taxon>50 kb inversion clade</taxon>
        <taxon>NPAAA clade</taxon>
        <taxon>Hologalegina</taxon>
        <taxon>IRL clade</taxon>
        <taxon>Trifolieae</taxon>
        <taxon>Trifolium</taxon>
    </lineage>
</organism>
<proteinExistence type="inferred from homology"/>
<comment type="subcellular location">
    <subcellularLocation>
        <location evidence="1">Cell membrane</location>
        <topology evidence="1">Multi-pass membrane protein</topology>
    </subcellularLocation>
</comment>
<evidence type="ECO:0000256" key="3">
    <source>
        <dbReference type="SAM" id="Phobius"/>
    </source>
</evidence>
<comment type="similarity">
    <text evidence="2">Belongs to the HAK/KUP transporter (TC 2.A.72.3) family.</text>
</comment>
<dbReference type="AlphaFoldDB" id="A0A2K3JVB5"/>
<evidence type="ECO:0000256" key="1">
    <source>
        <dbReference type="ARBA" id="ARBA00004651"/>
    </source>
</evidence>
<feature type="domain" description="K+ potassium transporter integral membrane" evidence="4">
    <location>
        <begin position="1"/>
        <end position="84"/>
    </location>
</feature>
<feature type="non-terminal residue" evidence="5">
    <location>
        <position position="84"/>
    </location>
</feature>
<keyword evidence="3" id="KW-1133">Transmembrane helix</keyword>
<feature type="transmembrane region" description="Helical" evidence="3">
    <location>
        <begin position="20"/>
        <end position="42"/>
    </location>
</feature>
<gene>
    <name evidence="5" type="ORF">L195_g058947</name>
</gene>
<keyword evidence="3" id="KW-0812">Transmembrane</keyword>
<reference evidence="5 6" key="2">
    <citation type="journal article" date="2017" name="Front. Plant Sci.">
        <title>Gene Classification and Mining of Molecular Markers Useful in Red Clover (Trifolium pratense) Breeding.</title>
        <authorList>
            <person name="Istvanek J."/>
            <person name="Dluhosova J."/>
            <person name="Dluhos P."/>
            <person name="Patkova L."/>
            <person name="Nedelnik J."/>
            <person name="Repkova J."/>
        </authorList>
    </citation>
    <scope>NUCLEOTIDE SEQUENCE [LARGE SCALE GENOMIC DNA]</scope>
    <source>
        <strain evidence="6">cv. Tatra</strain>
        <tissue evidence="5">Young leaves</tissue>
    </source>
</reference>
<accession>A0A2K3JVB5</accession>
<keyword evidence="3" id="KW-0472">Membrane</keyword>
<evidence type="ECO:0000313" key="6">
    <source>
        <dbReference type="Proteomes" id="UP000236291"/>
    </source>
</evidence>
<sequence>MLLCLDVTIGFRNTQHLGHASGLAVITVMLVTTCLMSLVIVLCWHQNVLFALAFVLFFGTLESLFFSASLTKFLQGAWVPIALA</sequence>
<name>A0A2K3JVB5_TRIPR</name>
<evidence type="ECO:0000313" key="5">
    <source>
        <dbReference type="EMBL" id="PNX57948.1"/>
    </source>
</evidence>
<dbReference type="Proteomes" id="UP000236291">
    <property type="component" value="Unassembled WGS sequence"/>
</dbReference>
<feature type="transmembrane region" description="Helical" evidence="3">
    <location>
        <begin position="49"/>
        <end position="70"/>
    </location>
</feature>
<dbReference type="GO" id="GO:0005886">
    <property type="term" value="C:plasma membrane"/>
    <property type="evidence" value="ECO:0007669"/>
    <property type="project" value="UniProtKB-SubCell"/>
</dbReference>
<evidence type="ECO:0000256" key="2">
    <source>
        <dbReference type="ARBA" id="ARBA00008440"/>
    </source>
</evidence>
<dbReference type="Pfam" id="PF02705">
    <property type="entry name" value="K_trans"/>
    <property type="match status" value="1"/>
</dbReference>
<dbReference type="PANTHER" id="PTHR30540">
    <property type="entry name" value="OSMOTIC STRESS POTASSIUM TRANSPORTER"/>
    <property type="match status" value="1"/>
</dbReference>
<reference evidence="5 6" key="1">
    <citation type="journal article" date="2014" name="Am. J. Bot.">
        <title>Genome assembly and annotation for red clover (Trifolium pratense; Fabaceae).</title>
        <authorList>
            <person name="Istvanek J."/>
            <person name="Jaros M."/>
            <person name="Krenek A."/>
            <person name="Repkova J."/>
        </authorList>
    </citation>
    <scope>NUCLEOTIDE SEQUENCE [LARGE SCALE GENOMIC DNA]</scope>
    <source>
        <strain evidence="6">cv. Tatra</strain>
        <tissue evidence="5">Young leaves</tissue>
    </source>
</reference>